<organism evidence="7 8">
    <name type="scientific">Sodiomyces alkalinus (strain CBS 110278 / VKM F-3762 / F11)</name>
    <name type="common">Alkaliphilic filamentous fungus</name>
    <dbReference type="NCBI Taxonomy" id="1314773"/>
    <lineage>
        <taxon>Eukaryota</taxon>
        <taxon>Fungi</taxon>
        <taxon>Dikarya</taxon>
        <taxon>Ascomycota</taxon>
        <taxon>Pezizomycotina</taxon>
        <taxon>Sordariomycetes</taxon>
        <taxon>Hypocreomycetidae</taxon>
        <taxon>Glomerellales</taxon>
        <taxon>Plectosphaerellaceae</taxon>
        <taxon>Sodiomyces</taxon>
    </lineage>
</organism>
<dbReference type="SUPFAM" id="SSF56176">
    <property type="entry name" value="FAD-binding/transporter-associated domain-like"/>
    <property type="match status" value="1"/>
</dbReference>
<comment type="similarity">
    <text evidence="1">Belongs to the oxygen-dependent FAD-linked oxidoreductase family.</text>
</comment>
<feature type="signal peptide" evidence="5">
    <location>
        <begin position="1"/>
        <end position="18"/>
    </location>
</feature>
<evidence type="ECO:0000256" key="3">
    <source>
        <dbReference type="ARBA" id="ARBA00022827"/>
    </source>
</evidence>
<evidence type="ECO:0000256" key="1">
    <source>
        <dbReference type="ARBA" id="ARBA00005466"/>
    </source>
</evidence>
<name>A0A3N2PL33_SODAK</name>
<evidence type="ECO:0000313" key="7">
    <source>
        <dbReference type="EMBL" id="ROT35238.1"/>
    </source>
</evidence>
<dbReference type="PANTHER" id="PTHR42973">
    <property type="entry name" value="BINDING OXIDOREDUCTASE, PUTATIVE (AFU_ORTHOLOGUE AFUA_1G17690)-RELATED"/>
    <property type="match status" value="1"/>
</dbReference>
<dbReference type="RefSeq" id="XP_028463044.1">
    <property type="nucleotide sequence ID" value="XM_028612725.1"/>
</dbReference>
<evidence type="ECO:0000256" key="2">
    <source>
        <dbReference type="ARBA" id="ARBA00022630"/>
    </source>
</evidence>
<dbReference type="Proteomes" id="UP000272025">
    <property type="component" value="Unassembled WGS sequence"/>
</dbReference>
<feature type="domain" description="FAD linked oxidase N-terminal" evidence="6">
    <location>
        <begin position="23"/>
        <end position="75"/>
    </location>
</feature>
<feature type="chain" id="PRO_5018269680" evidence="5">
    <location>
        <begin position="19"/>
        <end position="396"/>
    </location>
</feature>
<dbReference type="GeneID" id="39581203"/>
<keyword evidence="8" id="KW-1185">Reference proteome</keyword>
<accession>A0A3N2PL33</accession>
<sequence length="396" mass="43850">MIRLGSICLLALVCSAATEWLDPTCVFLPSSTEEVSEAVSILYKHNCPFAIRGGSHSAIRGAANIDDGILISMRNYGSGNIIGQVYKAIEPVGTGLALTGGFSYFANERGLDVDNVAGYRVVLCNGTIVEANPSINPDLYWALKGGSNNFGLKGLCGGRVTFPPHTLDTLKDQYQVKTSVETPDIHILPAYIYDGTLNTTYGFSPIVYNQEAVALPRALQPWLDVEHSDSTIKYRTYHDLATELVAGFPDGLKVNFLLDRFSQFYSSFSHIEGLFGLHTVMPIPPSAIEKAGKNNPVGLDRARPGENLTVFYLGLQFLQFDNESDIDEVFPAWDVFIRTLQVEAKSRDVLFPHMYVKLDCKQLLHDASYGKENVRRLHEIQEKYNPSLVFQRLVTA</sequence>
<dbReference type="EMBL" id="ML119062">
    <property type="protein sequence ID" value="ROT35238.1"/>
    <property type="molecule type" value="Genomic_DNA"/>
</dbReference>
<dbReference type="AlphaFoldDB" id="A0A3N2PL33"/>
<dbReference type="Pfam" id="PF01565">
    <property type="entry name" value="FAD_binding_4"/>
    <property type="match status" value="1"/>
</dbReference>
<dbReference type="InterPro" id="IPR036318">
    <property type="entry name" value="FAD-bd_PCMH-like_sf"/>
</dbReference>
<dbReference type="GO" id="GO:0050660">
    <property type="term" value="F:flavin adenine dinucleotide binding"/>
    <property type="evidence" value="ECO:0007669"/>
    <property type="project" value="InterPro"/>
</dbReference>
<dbReference type="Gene3D" id="3.30.465.10">
    <property type="match status" value="2"/>
</dbReference>
<dbReference type="InterPro" id="IPR006094">
    <property type="entry name" value="Oxid_FAD_bind_N"/>
</dbReference>
<keyword evidence="4" id="KW-0560">Oxidoreductase</keyword>
<keyword evidence="2" id="KW-0285">Flavoprotein</keyword>
<dbReference type="OrthoDB" id="2151789at2759"/>
<dbReference type="InterPro" id="IPR050416">
    <property type="entry name" value="FAD-linked_Oxidoreductase"/>
</dbReference>
<evidence type="ECO:0000256" key="5">
    <source>
        <dbReference type="SAM" id="SignalP"/>
    </source>
</evidence>
<dbReference type="InterPro" id="IPR016169">
    <property type="entry name" value="FAD-bd_PCMH_sub2"/>
</dbReference>
<keyword evidence="5" id="KW-0732">Signal</keyword>
<keyword evidence="3" id="KW-0274">FAD</keyword>
<dbReference type="PANTHER" id="PTHR42973:SF13">
    <property type="entry name" value="FAD-BINDING PCMH-TYPE DOMAIN-CONTAINING PROTEIN"/>
    <property type="match status" value="1"/>
</dbReference>
<evidence type="ECO:0000259" key="6">
    <source>
        <dbReference type="Pfam" id="PF01565"/>
    </source>
</evidence>
<evidence type="ECO:0000256" key="4">
    <source>
        <dbReference type="ARBA" id="ARBA00023002"/>
    </source>
</evidence>
<proteinExistence type="inferred from homology"/>
<evidence type="ECO:0000313" key="8">
    <source>
        <dbReference type="Proteomes" id="UP000272025"/>
    </source>
</evidence>
<dbReference type="STRING" id="1314773.A0A3N2PL33"/>
<reference evidence="7 8" key="1">
    <citation type="journal article" date="2018" name="Mol. Ecol.">
        <title>The obligate alkalophilic soda-lake fungus Sodiomyces alkalinus has shifted to a protein diet.</title>
        <authorList>
            <person name="Grum-Grzhimaylo A.A."/>
            <person name="Falkoski D.L."/>
            <person name="van den Heuvel J."/>
            <person name="Valero-Jimenez C.A."/>
            <person name="Min B."/>
            <person name="Choi I.G."/>
            <person name="Lipzen A."/>
            <person name="Daum C.G."/>
            <person name="Aanen D.K."/>
            <person name="Tsang A."/>
            <person name="Henrissat B."/>
            <person name="Bilanenko E.N."/>
            <person name="de Vries R.P."/>
            <person name="van Kan J.A.L."/>
            <person name="Grigoriev I.V."/>
            <person name="Debets A.J.M."/>
        </authorList>
    </citation>
    <scope>NUCLEOTIDE SEQUENCE [LARGE SCALE GENOMIC DNA]</scope>
    <source>
        <strain evidence="7 8">F11</strain>
    </source>
</reference>
<gene>
    <name evidence="7" type="ORF">SODALDRAFT_337791</name>
</gene>
<dbReference type="GO" id="GO:0016491">
    <property type="term" value="F:oxidoreductase activity"/>
    <property type="evidence" value="ECO:0007669"/>
    <property type="project" value="UniProtKB-KW"/>
</dbReference>
<protein>
    <submittedName>
        <fullName evidence="7">FAD-binding domain-containing protein</fullName>
    </submittedName>
</protein>